<evidence type="ECO:0000313" key="2">
    <source>
        <dbReference type="Proteomes" id="UP000000782"/>
    </source>
</evidence>
<dbReference type="GeneID" id="5758796"/>
<protein>
    <submittedName>
        <fullName evidence="1">Uncharacterized protein</fullName>
    </submittedName>
</protein>
<keyword evidence="2" id="KW-1185">Reference proteome</keyword>
<dbReference type="KEGG" id="vg:5758796"/>
<name>A8TKI8_9VIRU</name>
<evidence type="ECO:0000313" key="1">
    <source>
        <dbReference type="EMBL" id="ABV26209.1"/>
    </source>
</evidence>
<dbReference type="Proteomes" id="UP000000782">
    <property type="component" value="Segment"/>
</dbReference>
<dbReference type="RefSeq" id="YP_001552200.1">
    <property type="nucleotide sequence ID" value="NC_009986.1"/>
</dbReference>
<reference evidence="1 2" key="1">
    <citation type="journal article" date="2008" name="Microbiology">
        <title>Evidence for the horizontal transfer of an integrase gene from a fusellovirus to a pRN-like plasmid within a single strain of Sulfolobus and the implications for plasmid survival.</title>
        <authorList>
            <person name="Peng X."/>
        </authorList>
    </citation>
    <scope>NUCLEOTIDE SEQUENCE</scope>
</reference>
<proteinExistence type="predicted"/>
<accession>A8TKI8</accession>
<sequence length="59" mass="6698">MYFSTPLINLSIYQSKYINLSVYLSLFNLSILSNNTLNISYASLASLESDIFNILRNSV</sequence>
<organism evidence="1 2">
    <name type="scientific">Sulfolobus spindle-shaped virus 4</name>
    <dbReference type="NCBI Taxonomy" id="459290"/>
    <lineage>
        <taxon>Viruses</taxon>
        <taxon>Viruses incertae sedis</taxon>
        <taxon>Fuselloviridae</taxon>
        <taxon>Alphafusellovirus</taxon>
        <taxon>Alphafusellovirus arnavatnense</taxon>
    </lineage>
</organism>
<dbReference type="EMBL" id="EU030938">
    <property type="protein sequence ID" value="ABV26209.1"/>
    <property type="molecule type" value="Genomic_DNA"/>
</dbReference>